<sequence>MPESFKIYCDFGVEMELLAKPELLESMLVEHGESLSQIDRENIKELIKKAKTLNQYQKDIDAKDYSKSFVFMKITPKKVEPMYMYGSHVPSDTINEISVCFAKAQDGKWVPDEDNVILRVAISERGLSDMIFDRDKYNGEPVNIIELNGVPLLKYEPKQTASGEYFKRLNDKHSNIRKEIEEALEEAERINRSTCLLNKKDKEKLQGFARKVYGYSADDHAFDFEIIAEKLEQNAHHVRTEIASSISSSLSSVVEHKAIAYADEQSSFSNSPLACYYELNGRTEKTESLLRLVEKSKDVDYIAQASRLFDKHSQKKNLRGVNQAMVKINNPSGSPHFFFGDSRIVQDYFTFTCSFSSFHTDSYGDLYYEAETDILTLSMTRYQIMELLQSSLGGNWVKGTLTRFLGEGLSIELKKAPKIIEEPHKIEIHESSETLMKLAAELDSLLSRTSKSKKHKEAILKKVVEISNLFEVESKDRRERFDVTAQTVFNDYAKITSEKINDVLLRFGDRLEDKSKSSLSQLLILINKKS</sequence>
<comment type="caution">
    <text evidence="2">The sequence shown here is derived from an EMBL/GenBank/DDBJ whole genome shotgun (WGS) entry which is preliminary data.</text>
</comment>
<proteinExistence type="predicted"/>
<dbReference type="AlphaFoldDB" id="A0A9X0UMS7"/>
<feature type="coiled-coil region" evidence="1">
    <location>
        <begin position="166"/>
        <end position="193"/>
    </location>
</feature>
<dbReference type="RefSeq" id="WP_187026087.1">
    <property type="nucleotide sequence ID" value="NZ_JACRUP010000005.1"/>
</dbReference>
<name>A0A9X0UMS7_VIBME</name>
<dbReference type="EMBL" id="JACRUP010000005">
    <property type="protein sequence ID" value="MBC5851298.1"/>
    <property type="molecule type" value="Genomic_DNA"/>
</dbReference>
<gene>
    <name evidence="2" type="ORF">H8Q88_10170</name>
</gene>
<dbReference type="Proteomes" id="UP000615796">
    <property type="component" value="Unassembled WGS sequence"/>
</dbReference>
<evidence type="ECO:0000313" key="3">
    <source>
        <dbReference type="Proteomes" id="UP000615796"/>
    </source>
</evidence>
<protein>
    <submittedName>
        <fullName evidence="2">Uncharacterized protein</fullName>
    </submittedName>
</protein>
<organism evidence="2 3">
    <name type="scientific">Vibrio metschnikovii</name>
    <dbReference type="NCBI Taxonomy" id="28172"/>
    <lineage>
        <taxon>Bacteria</taxon>
        <taxon>Pseudomonadati</taxon>
        <taxon>Pseudomonadota</taxon>
        <taxon>Gammaproteobacteria</taxon>
        <taxon>Vibrionales</taxon>
        <taxon>Vibrionaceae</taxon>
        <taxon>Vibrio</taxon>
    </lineage>
</organism>
<evidence type="ECO:0000256" key="1">
    <source>
        <dbReference type="SAM" id="Coils"/>
    </source>
</evidence>
<keyword evidence="1" id="KW-0175">Coiled coil</keyword>
<evidence type="ECO:0000313" key="2">
    <source>
        <dbReference type="EMBL" id="MBC5851298.1"/>
    </source>
</evidence>
<keyword evidence="3" id="KW-1185">Reference proteome</keyword>
<reference evidence="2" key="1">
    <citation type="submission" date="2020-08" db="EMBL/GenBank/DDBJ databases">
        <title>Genome Sequencing and Pan-Genome Analysis of Migratory bird Vibrio Strains, Inner Mongolia.</title>
        <authorList>
            <person name="Zheng L."/>
        </authorList>
    </citation>
    <scope>NUCLEOTIDE SEQUENCE</scope>
    <source>
        <strain evidence="2">M13F</strain>
    </source>
</reference>
<accession>A0A9X0UMS7</accession>